<evidence type="ECO:0000313" key="1">
    <source>
        <dbReference type="EMBL" id="CAI2363763.1"/>
    </source>
</evidence>
<name>A0AAD1X5F9_EUPCR</name>
<dbReference type="Proteomes" id="UP001295684">
    <property type="component" value="Unassembled WGS sequence"/>
</dbReference>
<dbReference type="EMBL" id="CAMPGE010004912">
    <property type="protein sequence ID" value="CAI2363763.1"/>
    <property type="molecule type" value="Genomic_DNA"/>
</dbReference>
<gene>
    <name evidence="1" type="ORF">ECRASSUSDP1_LOCUS5100</name>
</gene>
<reference evidence="1" key="1">
    <citation type="submission" date="2023-07" db="EMBL/GenBank/DDBJ databases">
        <authorList>
            <consortium name="AG Swart"/>
            <person name="Singh M."/>
            <person name="Singh A."/>
            <person name="Seah K."/>
            <person name="Emmerich C."/>
        </authorList>
    </citation>
    <scope>NUCLEOTIDE SEQUENCE</scope>
    <source>
        <strain evidence="1">DP1</strain>
    </source>
</reference>
<proteinExistence type="predicted"/>
<accession>A0AAD1X5F9</accession>
<organism evidence="1 2">
    <name type="scientific">Euplotes crassus</name>
    <dbReference type="NCBI Taxonomy" id="5936"/>
    <lineage>
        <taxon>Eukaryota</taxon>
        <taxon>Sar</taxon>
        <taxon>Alveolata</taxon>
        <taxon>Ciliophora</taxon>
        <taxon>Intramacronucleata</taxon>
        <taxon>Spirotrichea</taxon>
        <taxon>Hypotrichia</taxon>
        <taxon>Euplotida</taxon>
        <taxon>Euplotidae</taxon>
        <taxon>Moneuplotes</taxon>
    </lineage>
</organism>
<protein>
    <submittedName>
        <fullName evidence="1">Uncharacterized protein</fullName>
    </submittedName>
</protein>
<keyword evidence="2" id="KW-1185">Reference proteome</keyword>
<sequence>METKPKLCDLLTKFSHASNITKHFGDYYDCQSVLSLLNKRTRQMWIDYKNAFGFLLATEKFMEYHHYFDQQFCDFIWHESLYKSYTLRIKISTPKQIQIFLNFIKNLEYPETLKFTEIKIHLSKENFEVDLLNSLFDALTTRGISTEAIRLDLPVGLQDRTFQDSLQYTNILNPKRPIEITYFKKIRTLDHVFQEPELFEEFLGLEIEVIGIFVTSSCCEHVLKKYESTYASESLQRSVEKLTMIQCEQGSPSKQELLRIFPVLESVFYDFHSEWGMFRIRENFEKYVHEGSSFGKHKKTYELEKTLKVRNEEPVVLSNVNVYFYNIYTKSTTAFHVETLIFNFVFTEDSILCRDGDFMTIKDFSDANYLNTSKFNDLELEEVTEYLKVHPLSEECRRAAVIEYKDVSLISGIPNLLILRPRNLATFTVNCRKMSKLEAIEDAMKVISELPRGPEIRLTVRMNKILLETVIRLLKMNISRLTLIFQRTDICVMSFKERFSLIQAIVSNRHLKSFHAECNKHKNYFKVRNLKFETKEYLSKALENLFIITPKKVPKGTFLNEIEIYNHEGKYEV</sequence>
<dbReference type="AlphaFoldDB" id="A0AAD1X5F9"/>
<comment type="caution">
    <text evidence="1">The sequence shown here is derived from an EMBL/GenBank/DDBJ whole genome shotgun (WGS) entry which is preliminary data.</text>
</comment>
<evidence type="ECO:0000313" key="2">
    <source>
        <dbReference type="Proteomes" id="UP001295684"/>
    </source>
</evidence>